<dbReference type="Proteomes" id="UP001057402">
    <property type="component" value="Chromosome 10"/>
</dbReference>
<comment type="caution">
    <text evidence="1">The sequence shown here is derived from an EMBL/GenBank/DDBJ whole genome shotgun (WGS) entry which is preliminary data.</text>
</comment>
<proteinExistence type="predicted"/>
<sequence>MKKPDMQSIIAATAITGNGTTRKCIRFTCFMLPHTSTRQTYESSQNEFLHTERAFANFKTSFSFYQKCTTTETSPHSPKNQHTTNPKSPNSTNTETKIQL</sequence>
<organism evidence="1 2">
    <name type="scientific">Melastoma candidum</name>
    <dbReference type="NCBI Taxonomy" id="119954"/>
    <lineage>
        <taxon>Eukaryota</taxon>
        <taxon>Viridiplantae</taxon>
        <taxon>Streptophyta</taxon>
        <taxon>Embryophyta</taxon>
        <taxon>Tracheophyta</taxon>
        <taxon>Spermatophyta</taxon>
        <taxon>Magnoliopsida</taxon>
        <taxon>eudicotyledons</taxon>
        <taxon>Gunneridae</taxon>
        <taxon>Pentapetalae</taxon>
        <taxon>rosids</taxon>
        <taxon>malvids</taxon>
        <taxon>Myrtales</taxon>
        <taxon>Melastomataceae</taxon>
        <taxon>Melastomatoideae</taxon>
        <taxon>Melastomateae</taxon>
        <taxon>Melastoma</taxon>
    </lineage>
</organism>
<keyword evidence="2" id="KW-1185">Reference proteome</keyword>
<accession>A0ACB9M4N7</accession>
<evidence type="ECO:0000313" key="1">
    <source>
        <dbReference type="EMBL" id="KAI4319147.1"/>
    </source>
</evidence>
<reference evidence="2" key="1">
    <citation type="journal article" date="2023" name="Front. Plant Sci.">
        <title>Chromosomal-level genome assembly of Melastoma candidum provides insights into trichome evolution.</title>
        <authorList>
            <person name="Zhong Y."/>
            <person name="Wu W."/>
            <person name="Sun C."/>
            <person name="Zou P."/>
            <person name="Liu Y."/>
            <person name="Dai S."/>
            <person name="Zhou R."/>
        </authorList>
    </citation>
    <scope>NUCLEOTIDE SEQUENCE [LARGE SCALE GENOMIC DNA]</scope>
</reference>
<dbReference type="EMBL" id="CM042889">
    <property type="protein sequence ID" value="KAI4319147.1"/>
    <property type="molecule type" value="Genomic_DNA"/>
</dbReference>
<gene>
    <name evidence="1" type="ORF">MLD38_032782</name>
</gene>
<evidence type="ECO:0000313" key="2">
    <source>
        <dbReference type="Proteomes" id="UP001057402"/>
    </source>
</evidence>
<name>A0ACB9M4N7_9MYRT</name>
<protein>
    <submittedName>
        <fullName evidence="1">Uncharacterized protein</fullName>
    </submittedName>
</protein>